<evidence type="ECO:0000313" key="2">
    <source>
        <dbReference type="Proteomes" id="UP000320523"/>
    </source>
</evidence>
<dbReference type="AlphaFoldDB" id="A0A552J9B8"/>
<proteinExistence type="predicted"/>
<organism evidence="1 2">
    <name type="scientific">Microcystis wesenbergii Mw_QC_S_20081001_S30D</name>
    <dbReference type="NCBI Taxonomy" id="2486245"/>
    <lineage>
        <taxon>Bacteria</taxon>
        <taxon>Bacillati</taxon>
        <taxon>Cyanobacteriota</taxon>
        <taxon>Cyanophyceae</taxon>
        <taxon>Oscillatoriophycideae</taxon>
        <taxon>Chroococcales</taxon>
        <taxon>Microcystaceae</taxon>
        <taxon>Microcystis</taxon>
    </lineage>
</organism>
<name>A0A552J9B8_9CHRO</name>
<protein>
    <submittedName>
        <fullName evidence="1">Uncharacterized protein</fullName>
    </submittedName>
</protein>
<gene>
    <name evidence="1" type="ORF">EWV75_20695</name>
</gene>
<dbReference type="Proteomes" id="UP000320523">
    <property type="component" value="Unassembled WGS sequence"/>
</dbReference>
<reference evidence="1 2" key="1">
    <citation type="submission" date="2019-01" db="EMBL/GenBank/DDBJ databases">
        <title>Coherence of Microcystis species and biogeography revealed through population genomics.</title>
        <authorList>
            <person name="Perez-Carrascal O.M."/>
            <person name="Terrat Y."/>
            <person name="Giani A."/>
            <person name="Fortin N."/>
            <person name="Tromas N."/>
            <person name="Shapiro B.J."/>
        </authorList>
    </citation>
    <scope>NUCLEOTIDE SEQUENCE [LARGE SCALE GENOMIC DNA]</scope>
    <source>
        <strain evidence="1">Mw_QC_S_20081001_S30D</strain>
    </source>
</reference>
<accession>A0A552J9B8</accession>
<dbReference type="EMBL" id="SFAT01000195">
    <property type="protein sequence ID" value="TRU92370.1"/>
    <property type="molecule type" value="Genomic_DNA"/>
</dbReference>
<comment type="caution">
    <text evidence="1">The sequence shown here is derived from an EMBL/GenBank/DDBJ whole genome shotgun (WGS) entry which is preliminary data.</text>
</comment>
<evidence type="ECO:0000313" key="1">
    <source>
        <dbReference type="EMBL" id="TRU92370.1"/>
    </source>
</evidence>
<sequence>MTLDDLNPKNSIIDYIKGIFPALHNFKKKRRMWYYTDFWLSYQKIIPGQRYGEFKTMFSQLRQAESR</sequence>